<dbReference type="InterPro" id="IPR012317">
    <property type="entry name" value="Poly(ADP-ribose)pol_cat_dom"/>
</dbReference>
<evidence type="ECO:0000313" key="10">
    <source>
        <dbReference type="RefSeq" id="XP_022087970.1"/>
    </source>
</evidence>
<feature type="compositionally biased region" description="Low complexity" evidence="5">
    <location>
        <begin position="1512"/>
        <end position="1534"/>
    </location>
</feature>
<dbReference type="InterPro" id="IPR000571">
    <property type="entry name" value="Znf_CCCH"/>
</dbReference>
<feature type="domain" description="WWE" evidence="7">
    <location>
        <begin position="1081"/>
        <end position="1172"/>
    </location>
</feature>
<dbReference type="CDD" id="cd01439">
    <property type="entry name" value="TCCD_inducible_PARP_like"/>
    <property type="match status" value="1"/>
</dbReference>
<feature type="domain" description="C3H1-type" evidence="6">
    <location>
        <begin position="24"/>
        <end position="53"/>
    </location>
</feature>
<evidence type="ECO:0000259" key="7">
    <source>
        <dbReference type="PROSITE" id="PS50918"/>
    </source>
</evidence>
<dbReference type="PANTHER" id="PTHR45740">
    <property type="entry name" value="POLY [ADP-RIBOSE] POLYMERASE"/>
    <property type="match status" value="1"/>
</dbReference>
<comment type="similarity">
    <text evidence="3">Belongs to the ARTD/PARP family.</text>
</comment>
<keyword evidence="9" id="KW-1185">Reference proteome</keyword>
<reference evidence="10" key="1">
    <citation type="submission" date="2025-08" db="UniProtKB">
        <authorList>
            <consortium name="RefSeq"/>
        </authorList>
    </citation>
    <scope>IDENTIFICATION</scope>
</reference>
<feature type="compositionally biased region" description="Basic and acidic residues" evidence="5">
    <location>
        <begin position="495"/>
        <end position="505"/>
    </location>
</feature>
<evidence type="ECO:0000256" key="1">
    <source>
        <dbReference type="ARBA" id="ARBA00004123"/>
    </source>
</evidence>
<proteinExistence type="inferred from homology"/>
<feature type="compositionally biased region" description="Basic and acidic residues" evidence="5">
    <location>
        <begin position="452"/>
        <end position="469"/>
    </location>
</feature>
<dbReference type="RefSeq" id="XP_022087970.1">
    <property type="nucleotide sequence ID" value="XM_022232278.1"/>
</dbReference>
<evidence type="ECO:0000259" key="6">
    <source>
        <dbReference type="PROSITE" id="PS50103"/>
    </source>
</evidence>
<dbReference type="PROSITE" id="PS50103">
    <property type="entry name" value="ZF_C3H1"/>
    <property type="match status" value="2"/>
</dbReference>
<dbReference type="GO" id="GO:0008270">
    <property type="term" value="F:zinc ion binding"/>
    <property type="evidence" value="ECO:0007669"/>
    <property type="project" value="UniProtKB-KW"/>
</dbReference>
<organism evidence="9 10">
    <name type="scientific">Acanthaster planci</name>
    <name type="common">Crown-of-thorns starfish</name>
    <dbReference type="NCBI Taxonomy" id="133434"/>
    <lineage>
        <taxon>Eukaryota</taxon>
        <taxon>Metazoa</taxon>
        <taxon>Echinodermata</taxon>
        <taxon>Eleutherozoa</taxon>
        <taxon>Asterozoa</taxon>
        <taxon>Asteroidea</taxon>
        <taxon>Valvatacea</taxon>
        <taxon>Valvatida</taxon>
        <taxon>Acanthasteridae</taxon>
        <taxon>Acanthaster</taxon>
    </lineage>
</organism>
<dbReference type="Pfam" id="PF00644">
    <property type="entry name" value="PARP"/>
    <property type="match status" value="1"/>
</dbReference>
<dbReference type="InterPro" id="IPR037197">
    <property type="entry name" value="WWE_dom_sf"/>
</dbReference>
<dbReference type="OrthoDB" id="6133115at2759"/>
<dbReference type="PROSITE" id="PS51059">
    <property type="entry name" value="PARP_CATALYTIC"/>
    <property type="match status" value="1"/>
</dbReference>
<evidence type="ECO:0000256" key="5">
    <source>
        <dbReference type="SAM" id="MobiDB-lite"/>
    </source>
</evidence>
<feature type="compositionally biased region" description="Basic and acidic residues" evidence="5">
    <location>
        <begin position="166"/>
        <end position="179"/>
    </location>
</feature>
<sequence length="1544" mass="174689">MAEGRKTAHFKRGDSKSSGKSSAENELKLCSAYLYRKEGCNRGDDCNFLHICRGYILQSCKASGHACKFSHDLSCRQPQALFRRQFGIKHLNGKSLHEFRELFAAALQSPSVTGSGQQSSCGEEETGKHHRQKLRKFLWKLGDIRDAKSLDRRSDFEGCSDGDYDEGSRDNLKGKKEPPKWPAAKQPQTEKEKQPTKICSFYVRGNCKFASHPGFRHCSSPFQWQIFDGQQHDWLDLTRQANDAIEEKFCNVNNTQFREPIMACSGESIDGSFYRATITFGVESFSVSNEKSGRVLDMRRLSTVSEAQPGRPNSGHSTQWIWYWQYDNQTWMQFLKPEDTSPLTSSTAIERKFLSFMNHKGPCQLDVTTRLGESKLDFSQMTLRSPESGYTHPLARRPKWQPTSEEKSLRGQSDPRGSKDKQLPATSQQTERTEAVTPKKSKVGELVESEESIMRQKSGDKAVQRKTTDSSDSSAASSGTPKTKATHTRSILGDTADKGEKRPQREMASAEASNSTLMATSSQQAKPGGDAESIPQICIHFLHGSCTFSEQDHQQYRHFPHPFQWQILDGMKRVWLTLTEQANLKLEKHYCDIKNRAYTGTLLAYSGESEKFVVKVQFASIVFGTDTFIIHDQAWQFTEARRLSTMSHVQANGWRKVYGTHWMWYWQNNIAGKWFVFTEENPESDKDSSLTTSAMIEKRYLKFKRKQGPSCIDVMTIQGEWKLDFSKMKQTQSVKGSEMFIQLVARRPKWNPHVEQQDPSKEQSVPVDASIGKTSGGSKAKKTQPAVVQKMGQKPDTSVPQLTKGLDEELRQLMISQVGELQMHTKSSDQSPNAPSNRVKSTDTSDFADLETLEKLVKSQQRFIEKLKSQKDFQTSKPEEGFPTLKVPAVLADIQSPNDVAIPKEPSAQTIHRQDDRDEPEPQESSSQRRPSDPAVRPKARNPSRSSKVLQPSSSSNTTASASQDNQVARHLKQREFTYICPYFLRGRCIYEDDKYNHKRHFRTPYQWQFLDTTLPGADWENIPSAENDRVERSFCNVNFETHECNSDAPGPVLYVYFDENQMHGSTVDIHLRRLSTSSSVLKTNWEKAFCTEWTWYWLDERHKWIVYSGQNAKGIQAGIDSATIEQKFVDYQSKDGEPVIEFTAGGQRYTLDFDAMEQTNVHYLTCRKVRRRPKFVAMEERKRLAKELSQAQSATVAVPTTWDNRGTQTEVKLVKLTNYTSPEYTAITNLFRDTMDDRGSIISIKRIQNLELWEDFTRLGDRMKKKNRGKSVLTKQLFHGTISEKHATTICNQNFDWRLCGSNVGTLYGKGSYFARDAKFAHSYTRADELDQRYMFVVQVLVGTYSAGKSEYTRPPPRDPSKPLGDLYDSCVNDTSDPTIYVIFEKPQVYPEYLIKYKEKSHHRTASTAFATKYPSRVATSTTAQLPHVSARTSASYATPSQYTTSGVSYQSPASASAASTAYMPSRASSRPTSSYATSGTNPGQGNIPSSHHYPAPPRPTSYSNPAPGYSQSPFQPKTSTSTKSSSSSARTPSSKEKSCSIQ</sequence>
<evidence type="ECO:0000313" key="9">
    <source>
        <dbReference type="Proteomes" id="UP000694845"/>
    </source>
</evidence>
<feature type="domain" description="WWE" evidence="7">
    <location>
        <begin position="308"/>
        <end position="396"/>
    </location>
</feature>
<feature type="zinc finger region" description="C3H1-type" evidence="4">
    <location>
        <begin position="24"/>
        <end position="53"/>
    </location>
</feature>
<feature type="region of interest" description="Disordered" evidence="5">
    <location>
        <begin position="751"/>
        <end position="801"/>
    </location>
</feature>
<feature type="domain" description="PARP catalytic" evidence="8">
    <location>
        <begin position="1199"/>
        <end position="1420"/>
    </location>
</feature>
<dbReference type="SUPFAM" id="SSF117839">
    <property type="entry name" value="WWE domain"/>
    <property type="match status" value="1"/>
</dbReference>
<feature type="compositionally biased region" description="Polar residues" evidence="5">
    <location>
        <begin position="1468"/>
        <end position="1491"/>
    </location>
</feature>
<dbReference type="KEGG" id="aplc:110977823"/>
<protein>
    <submittedName>
        <fullName evidence="10">Uncharacterized protein LOC110977823 isoform X1</fullName>
    </submittedName>
</protein>
<evidence type="ECO:0000256" key="2">
    <source>
        <dbReference type="ARBA" id="ARBA00023242"/>
    </source>
</evidence>
<feature type="compositionally biased region" description="Polar residues" evidence="5">
    <location>
        <begin position="1430"/>
        <end position="1449"/>
    </location>
</feature>
<feature type="compositionally biased region" description="Low complexity" evidence="5">
    <location>
        <begin position="953"/>
        <end position="963"/>
    </location>
</feature>
<evidence type="ECO:0000259" key="8">
    <source>
        <dbReference type="PROSITE" id="PS51059"/>
    </source>
</evidence>
<dbReference type="InterPro" id="IPR004170">
    <property type="entry name" value="WWE_dom"/>
</dbReference>
<dbReference type="Pfam" id="PF02825">
    <property type="entry name" value="WWE"/>
    <property type="match status" value="3"/>
</dbReference>
<accession>A0A8B7Y6K4</accession>
<keyword evidence="4" id="KW-0863">Zinc-finger</keyword>
<feature type="region of interest" description="Disordered" evidence="5">
    <location>
        <begin position="1"/>
        <end position="21"/>
    </location>
</feature>
<dbReference type="GO" id="GO:1990404">
    <property type="term" value="F:NAD+-protein mono-ADP-ribosyltransferase activity"/>
    <property type="evidence" value="ECO:0007669"/>
    <property type="project" value="TreeGrafter"/>
</dbReference>
<feature type="domain" description="C3H1-type" evidence="6">
    <location>
        <begin position="193"/>
        <end position="220"/>
    </location>
</feature>
<feature type="compositionally biased region" description="Basic and acidic residues" evidence="5">
    <location>
        <begin position="1535"/>
        <end position="1544"/>
    </location>
</feature>
<evidence type="ECO:0000256" key="4">
    <source>
        <dbReference type="PROSITE-ProRule" id="PRU00723"/>
    </source>
</evidence>
<keyword evidence="2" id="KW-0539">Nucleus</keyword>
<evidence type="ECO:0000256" key="3">
    <source>
        <dbReference type="ARBA" id="ARBA00024347"/>
    </source>
</evidence>
<feature type="compositionally biased region" description="Low complexity" evidence="5">
    <location>
        <begin position="769"/>
        <end position="778"/>
    </location>
</feature>
<feature type="compositionally biased region" description="Polar residues" evidence="5">
    <location>
        <begin position="824"/>
        <end position="845"/>
    </location>
</feature>
<feature type="zinc finger region" description="C3H1-type" evidence="4">
    <location>
        <begin position="193"/>
        <end position="220"/>
    </location>
</feature>
<feature type="domain" description="WWE" evidence="7">
    <location>
        <begin position="650"/>
        <end position="746"/>
    </location>
</feature>
<feature type="region of interest" description="Disordered" evidence="5">
    <location>
        <begin position="898"/>
        <end position="967"/>
    </location>
</feature>
<feature type="region of interest" description="Disordered" evidence="5">
    <location>
        <begin position="378"/>
        <end position="531"/>
    </location>
</feature>
<dbReference type="GO" id="GO:0005634">
    <property type="term" value="C:nucleus"/>
    <property type="evidence" value="ECO:0007669"/>
    <property type="project" value="UniProtKB-SubCell"/>
</dbReference>
<name>A0A8B7Y6K4_ACAPL</name>
<dbReference type="SMART" id="SM00356">
    <property type="entry name" value="ZnF_C3H1"/>
    <property type="match status" value="3"/>
</dbReference>
<feature type="region of interest" description="Disordered" evidence="5">
    <location>
        <begin position="821"/>
        <end position="845"/>
    </location>
</feature>
<feature type="compositionally biased region" description="Polar residues" evidence="5">
    <location>
        <begin position="943"/>
        <end position="952"/>
    </location>
</feature>
<comment type="subcellular location">
    <subcellularLocation>
        <location evidence="1">Nucleus</location>
    </subcellularLocation>
</comment>
<dbReference type="PROSITE" id="PS50918">
    <property type="entry name" value="WWE"/>
    <property type="match status" value="3"/>
</dbReference>
<dbReference type="InterPro" id="IPR051712">
    <property type="entry name" value="ARTD-AVP"/>
</dbReference>
<dbReference type="Gene3D" id="3.30.720.50">
    <property type="match status" value="3"/>
</dbReference>
<feature type="region of interest" description="Disordered" evidence="5">
    <location>
        <begin position="1464"/>
        <end position="1544"/>
    </location>
</feature>
<keyword evidence="4" id="KW-0479">Metal-binding</keyword>
<dbReference type="Gene3D" id="3.90.228.10">
    <property type="match status" value="1"/>
</dbReference>
<dbReference type="PANTHER" id="PTHR45740:SF2">
    <property type="entry name" value="POLY [ADP-RIBOSE] POLYMERASE"/>
    <property type="match status" value="1"/>
</dbReference>
<feature type="region of interest" description="Disordered" evidence="5">
    <location>
        <begin position="161"/>
        <end position="192"/>
    </location>
</feature>
<dbReference type="SUPFAM" id="SSF56399">
    <property type="entry name" value="ADP-ribosylation"/>
    <property type="match status" value="1"/>
</dbReference>
<dbReference type="Proteomes" id="UP000694845">
    <property type="component" value="Unplaced"/>
</dbReference>
<gene>
    <name evidence="10" type="primary">LOC110977823</name>
</gene>
<keyword evidence="4" id="KW-0862">Zinc</keyword>
<dbReference type="OMA" id="ERLEVCH"/>
<feature type="region of interest" description="Disordered" evidence="5">
    <location>
        <begin position="1430"/>
        <end position="1451"/>
    </location>
</feature>
<feature type="compositionally biased region" description="Polar residues" evidence="5">
    <location>
        <begin position="511"/>
        <end position="525"/>
    </location>
</feature>
<dbReference type="GO" id="GO:0003950">
    <property type="term" value="F:NAD+ poly-ADP-ribosyltransferase activity"/>
    <property type="evidence" value="ECO:0007669"/>
    <property type="project" value="InterPro"/>
</dbReference>
<dbReference type="GeneID" id="110977823"/>